<proteinExistence type="predicted"/>
<sequence>MEDGDSPSMAAVGAERETDERLWKKPKHEQPQLAAAAEEEEEEKGVNPLDPRFSEYDPKQREYIYTRYFYRSKLDLDQETPVGPMRYTDKIFREGFFLANTVNVVSVKIVSSDYGYPLNVYGTIIARDSLDHKCIYIFRRGEDNCQLISSKDDPLILTGPKRGLMVCDGVFFEIDLKVKDVNGRKVKDERVSKGLMEVDGIMRLAFPIIHEVETETLVSMHSILDLSYIFVRNAVEGTVEVRILDGPSGFHGKIYAFTENLQCDIMLHDSKVNGMLIAGDKGVVQMARSVVGVSVNDQLLLTVAAALGGGEFSVCTKFTPRRNSYDEEEITCGNYKILLKVTWSMVYF</sequence>
<evidence type="ECO:0000313" key="1">
    <source>
        <dbReference type="EnsemblPlants" id="AVESA.00010b.r2.6AG1060570.1.CDS"/>
    </source>
</evidence>
<keyword evidence="2" id="KW-1185">Reference proteome</keyword>
<dbReference type="EnsemblPlants" id="AVESA.00010b.r2.6AG1060570.1">
    <property type="protein sequence ID" value="AVESA.00010b.r2.6AG1060570.1.CDS"/>
    <property type="gene ID" value="AVESA.00010b.r2.6AG1060570"/>
</dbReference>
<name>A0ACD5YXN0_AVESA</name>
<reference evidence="1" key="1">
    <citation type="submission" date="2021-05" db="EMBL/GenBank/DDBJ databases">
        <authorList>
            <person name="Scholz U."/>
            <person name="Mascher M."/>
            <person name="Fiebig A."/>
        </authorList>
    </citation>
    <scope>NUCLEOTIDE SEQUENCE [LARGE SCALE GENOMIC DNA]</scope>
</reference>
<protein>
    <submittedName>
        <fullName evidence="1">Uncharacterized protein</fullName>
    </submittedName>
</protein>
<evidence type="ECO:0000313" key="2">
    <source>
        <dbReference type="Proteomes" id="UP001732700"/>
    </source>
</evidence>
<reference evidence="1" key="2">
    <citation type="submission" date="2025-09" db="UniProtKB">
        <authorList>
            <consortium name="EnsemblPlants"/>
        </authorList>
    </citation>
    <scope>IDENTIFICATION</scope>
</reference>
<organism evidence="1 2">
    <name type="scientific">Avena sativa</name>
    <name type="common">Oat</name>
    <dbReference type="NCBI Taxonomy" id="4498"/>
    <lineage>
        <taxon>Eukaryota</taxon>
        <taxon>Viridiplantae</taxon>
        <taxon>Streptophyta</taxon>
        <taxon>Embryophyta</taxon>
        <taxon>Tracheophyta</taxon>
        <taxon>Spermatophyta</taxon>
        <taxon>Magnoliopsida</taxon>
        <taxon>Liliopsida</taxon>
        <taxon>Poales</taxon>
        <taxon>Poaceae</taxon>
        <taxon>BOP clade</taxon>
        <taxon>Pooideae</taxon>
        <taxon>Poodae</taxon>
        <taxon>Poeae</taxon>
        <taxon>Poeae Chloroplast Group 1 (Aveneae type)</taxon>
        <taxon>Aveninae</taxon>
        <taxon>Avena</taxon>
    </lineage>
</organism>
<accession>A0ACD5YXN0</accession>
<dbReference type="Proteomes" id="UP001732700">
    <property type="component" value="Chromosome 6A"/>
</dbReference>